<gene>
    <name evidence="1" type="primary">glgS</name>
    <name evidence="2" type="ORF">ETEE_3818</name>
</gene>
<dbReference type="InterPro" id="IPR036295">
    <property type="entry name" value="GlgS_sf"/>
</dbReference>
<comment type="similarity">
    <text evidence="1">Belongs to the GlgS family.</text>
</comment>
<dbReference type="InterPro" id="IPR015065">
    <property type="entry name" value="GlgS"/>
</dbReference>
<dbReference type="EMBL" id="CP006664">
    <property type="protein sequence ID" value="AIJ10229.1"/>
    <property type="molecule type" value="Genomic_DNA"/>
</dbReference>
<dbReference type="Gene3D" id="1.20.970.20">
    <property type="entry name" value="Glycogen synthesis protein GlgS"/>
    <property type="match status" value="1"/>
</dbReference>
<accession>A0A076LXT7</accession>
<dbReference type="RefSeq" id="WP_015461515.1">
    <property type="nucleotide sequence ID" value="NZ_CP006664.1"/>
</dbReference>
<dbReference type="GO" id="GO:1902201">
    <property type="term" value="P:negative regulation of bacterial-type flagellum-dependent cell motility"/>
    <property type="evidence" value="ECO:0007669"/>
    <property type="project" value="UniProtKB-UniRule"/>
</dbReference>
<evidence type="ECO:0000313" key="3">
    <source>
        <dbReference type="Proteomes" id="UP000028681"/>
    </source>
</evidence>
<dbReference type="AlphaFoldDB" id="A0A076LXT7"/>
<sequence length="68" mass="7701">MAMVSDRPAAAFSTNTMDFLASSIAMMESQGRNISATEVQGNMTAKQRALFNERLAYYRQRYTQEELV</sequence>
<organism evidence="2 3">
    <name type="scientific">Edwardsiella anguillarum ET080813</name>
    <dbReference type="NCBI Taxonomy" id="667120"/>
    <lineage>
        <taxon>Bacteria</taxon>
        <taxon>Pseudomonadati</taxon>
        <taxon>Pseudomonadota</taxon>
        <taxon>Gammaproteobacteria</taxon>
        <taxon>Enterobacterales</taxon>
        <taxon>Hafniaceae</taxon>
        <taxon>Edwardsiella</taxon>
    </lineage>
</organism>
<evidence type="ECO:0000256" key="1">
    <source>
        <dbReference type="HAMAP-Rule" id="MF_00525"/>
    </source>
</evidence>
<name>A0A076LXT7_9GAMM</name>
<dbReference type="GeneID" id="72528616"/>
<protein>
    <recommendedName>
        <fullName evidence="1">Surface composition regulator</fullName>
    </recommendedName>
</protein>
<dbReference type="SUPFAM" id="SSF109747">
    <property type="entry name" value="Glycogen synthesis protein GlgS"/>
    <property type="match status" value="1"/>
</dbReference>
<proteinExistence type="inferred from homology"/>
<dbReference type="Pfam" id="PF08971">
    <property type="entry name" value="GlgS"/>
    <property type="match status" value="1"/>
</dbReference>
<dbReference type="HAMAP" id="MF_00525">
    <property type="entry name" value="GlgS"/>
    <property type="match status" value="1"/>
</dbReference>
<reference evidence="2 3" key="1">
    <citation type="journal article" date="2012" name="PLoS ONE">
        <title>Edwardsiella comparative phylogenomics reveal the new intra/inter-species taxonomic relationships, virulence evolution and niche adaptation mechanisms.</title>
        <authorList>
            <person name="Yang M."/>
            <person name="Lv Y."/>
            <person name="Xiao J."/>
            <person name="Wu H."/>
            <person name="Zheng H."/>
            <person name="Liu Q."/>
            <person name="Zhang Y."/>
            <person name="Wang Q."/>
        </authorList>
    </citation>
    <scope>NUCLEOTIDE SEQUENCE [LARGE SCALE GENOMIC DNA]</scope>
    <source>
        <strain evidence="3">080813</strain>
    </source>
</reference>
<dbReference type="KEGG" id="ete:ETEE_3818"/>
<evidence type="ECO:0000313" key="2">
    <source>
        <dbReference type="EMBL" id="AIJ10229.1"/>
    </source>
</evidence>
<dbReference type="GO" id="GO:1900191">
    <property type="term" value="P:negative regulation of single-species biofilm formation"/>
    <property type="evidence" value="ECO:0007669"/>
    <property type="project" value="UniProtKB-UniRule"/>
</dbReference>
<dbReference type="HOGENOM" id="CLU_185147_2_0_6"/>
<comment type="function">
    <text evidence="1">Major determinant of cell surface composition. Negatively regulates motility, adhesion and synthesis of biofilm exopolysaccharides.</text>
</comment>
<dbReference type="Proteomes" id="UP000028681">
    <property type="component" value="Chromosome"/>
</dbReference>